<protein>
    <recommendedName>
        <fullName evidence="3">CPW-WPC domain-containing protein</fullName>
    </recommendedName>
</protein>
<feature type="transmembrane region" description="Helical" evidence="1">
    <location>
        <begin position="6"/>
        <end position="28"/>
    </location>
</feature>
<keyword evidence="1" id="KW-0812">Transmembrane</keyword>
<evidence type="ECO:0000256" key="1">
    <source>
        <dbReference type="SAM" id="Phobius"/>
    </source>
</evidence>
<organism evidence="2">
    <name type="scientific">viral metagenome</name>
    <dbReference type="NCBI Taxonomy" id="1070528"/>
    <lineage>
        <taxon>unclassified sequences</taxon>
        <taxon>metagenomes</taxon>
        <taxon>organismal metagenomes</taxon>
    </lineage>
</organism>
<evidence type="ECO:0008006" key="3">
    <source>
        <dbReference type="Google" id="ProtNLM"/>
    </source>
</evidence>
<evidence type="ECO:0000313" key="2">
    <source>
        <dbReference type="EMBL" id="QHT88658.1"/>
    </source>
</evidence>
<keyword evidence="1" id="KW-0472">Membrane</keyword>
<reference evidence="2" key="1">
    <citation type="journal article" date="2020" name="Nature">
        <title>Giant virus diversity and host interactions through global metagenomics.</title>
        <authorList>
            <person name="Schulz F."/>
            <person name="Roux S."/>
            <person name="Paez-Espino D."/>
            <person name="Jungbluth S."/>
            <person name="Walsh D.A."/>
            <person name="Denef V.J."/>
            <person name="McMahon K.D."/>
            <person name="Konstantinidis K.T."/>
            <person name="Eloe-Fadrosh E.A."/>
            <person name="Kyrpides N.C."/>
            <person name="Woyke T."/>
        </authorList>
    </citation>
    <scope>NUCLEOTIDE SEQUENCE</scope>
    <source>
        <strain evidence="2">GVMAG-M-3300023184-51</strain>
    </source>
</reference>
<dbReference type="AlphaFoldDB" id="A0A6C0I6M1"/>
<keyword evidence="1" id="KW-1133">Transmembrane helix</keyword>
<accession>A0A6C0I6M1</accession>
<proteinExistence type="predicted"/>
<name>A0A6C0I6M1_9ZZZZ</name>
<sequence>MEMSFQKIILVIAIIGLIILLAVIGLSLSNSSSKMVWPPVVGACPDYWVDLKGNGEACYNTKSLGKCNLPSTGNQNPMNFDISPFNAENGTCSKYNWAKRCDVTWDGITYGVENPCNTKTPTSS</sequence>
<dbReference type="EMBL" id="MN740120">
    <property type="protein sequence ID" value="QHT88658.1"/>
    <property type="molecule type" value="Genomic_DNA"/>
</dbReference>